<dbReference type="Gene3D" id="3.30.2310.20">
    <property type="entry name" value="RelE-like"/>
    <property type="match status" value="1"/>
</dbReference>
<sequence>MVKYSSEKEKISKKIERFLDDPFSPSLKTHKLTGKLTLYWSFSINYHLRILFEFIDEETVGFIDIGTHEIYK</sequence>
<name>A0A2H0KPW3_9BACT</name>
<dbReference type="Proteomes" id="UP000229570">
    <property type="component" value="Unassembled WGS sequence"/>
</dbReference>
<protein>
    <submittedName>
        <fullName evidence="1">Uncharacterized protein</fullName>
    </submittedName>
</protein>
<evidence type="ECO:0000313" key="1">
    <source>
        <dbReference type="EMBL" id="PIQ72414.1"/>
    </source>
</evidence>
<comment type="caution">
    <text evidence="1">The sequence shown here is derived from an EMBL/GenBank/DDBJ whole genome shotgun (WGS) entry which is preliminary data.</text>
</comment>
<dbReference type="AlphaFoldDB" id="A0A2H0KPW3"/>
<dbReference type="SUPFAM" id="SSF143011">
    <property type="entry name" value="RelE-like"/>
    <property type="match status" value="1"/>
</dbReference>
<reference evidence="1 2" key="1">
    <citation type="submission" date="2017-09" db="EMBL/GenBank/DDBJ databases">
        <title>Depth-based differentiation of microbial function through sediment-hosted aquifers and enrichment of novel symbionts in the deep terrestrial subsurface.</title>
        <authorList>
            <person name="Probst A.J."/>
            <person name="Ladd B."/>
            <person name="Jarett J.K."/>
            <person name="Geller-Mcgrath D.E."/>
            <person name="Sieber C.M."/>
            <person name="Emerson J.B."/>
            <person name="Anantharaman K."/>
            <person name="Thomas B.C."/>
            <person name="Malmstrom R."/>
            <person name="Stieglmeier M."/>
            <person name="Klingl A."/>
            <person name="Woyke T."/>
            <person name="Ryan C.M."/>
            <person name="Banfield J.F."/>
        </authorList>
    </citation>
    <scope>NUCLEOTIDE SEQUENCE [LARGE SCALE GENOMIC DNA]</scope>
    <source>
        <strain evidence="1">CG11_big_fil_rev_8_21_14_0_20_35_14</strain>
    </source>
</reference>
<evidence type="ECO:0000313" key="2">
    <source>
        <dbReference type="Proteomes" id="UP000229570"/>
    </source>
</evidence>
<accession>A0A2H0KPW3</accession>
<gene>
    <name evidence="1" type="ORF">COV86_03175</name>
</gene>
<organism evidence="1 2">
    <name type="scientific">Candidatus Roizmanbacteria bacterium CG11_big_fil_rev_8_21_14_0_20_35_14</name>
    <dbReference type="NCBI Taxonomy" id="1974855"/>
    <lineage>
        <taxon>Bacteria</taxon>
        <taxon>Candidatus Roizmaniibacteriota</taxon>
    </lineage>
</organism>
<dbReference type="EMBL" id="PCVL01000043">
    <property type="protein sequence ID" value="PIQ72414.1"/>
    <property type="molecule type" value="Genomic_DNA"/>
</dbReference>
<proteinExistence type="predicted"/>
<dbReference type="InterPro" id="IPR035093">
    <property type="entry name" value="RelE/ParE_toxin_dom_sf"/>
</dbReference>